<gene>
    <name evidence="1" type="ORF">FD22_GL002499</name>
</gene>
<organism evidence="1 2">
    <name type="scientific">Loigolactobacillus coryniformis subsp. coryniformis KCTC 3167 = DSM 20001</name>
    <dbReference type="NCBI Taxonomy" id="913848"/>
    <lineage>
        <taxon>Bacteria</taxon>
        <taxon>Bacillati</taxon>
        <taxon>Bacillota</taxon>
        <taxon>Bacilli</taxon>
        <taxon>Lactobacillales</taxon>
        <taxon>Lactobacillaceae</taxon>
        <taxon>Loigolactobacillus</taxon>
    </lineage>
</organism>
<evidence type="ECO:0000313" key="1">
    <source>
        <dbReference type="EMBL" id="KRK18728.1"/>
    </source>
</evidence>
<protein>
    <submittedName>
        <fullName evidence="1">Uncharacterized protein</fullName>
    </submittedName>
</protein>
<dbReference type="AlphaFoldDB" id="A0A0R1FAH5"/>
<sequence>MISNAVSVFSLFQSNIDSVNGRFVIHIAHIGGSIIDFIFHFDVHATAPAL</sequence>
<dbReference type="Proteomes" id="UP000051181">
    <property type="component" value="Unassembled WGS sequence"/>
</dbReference>
<reference evidence="1 2" key="1">
    <citation type="journal article" date="2015" name="Genome Announc.">
        <title>Expanding the biotechnology potential of lactobacilli through comparative genomics of 213 strains and associated genera.</title>
        <authorList>
            <person name="Sun Z."/>
            <person name="Harris H.M."/>
            <person name="McCann A."/>
            <person name="Guo C."/>
            <person name="Argimon S."/>
            <person name="Zhang W."/>
            <person name="Yang X."/>
            <person name="Jeffery I.B."/>
            <person name="Cooney J.C."/>
            <person name="Kagawa T.F."/>
            <person name="Liu W."/>
            <person name="Song Y."/>
            <person name="Salvetti E."/>
            <person name="Wrobel A."/>
            <person name="Rasinkangas P."/>
            <person name="Parkhill J."/>
            <person name="Rea M.C."/>
            <person name="O'Sullivan O."/>
            <person name="Ritari J."/>
            <person name="Douillard F.P."/>
            <person name="Paul Ross R."/>
            <person name="Yang R."/>
            <person name="Briner A.E."/>
            <person name="Felis G.E."/>
            <person name="de Vos W.M."/>
            <person name="Barrangou R."/>
            <person name="Klaenhammer T.R."/>
            <person name="Caufield P.W."/>
            <person name="Cui Y."/>
            <person name="Zhang H."/>
            <person name="O'Toole P.W."/>
        </authorList>
    </citation>
    <scope>NUCLEOTIDE SEQUENCE [LARGE SCALE GENOMIC DNA]</scope>
    <source>
        <strain evidence="1 2">DSM 20001</strain>
    </source>
</reference>
<comment type="caution">
    <text evidence="1">The sequence shown here is derived from an EMBL/GenBank/DDBJ whole genome shotgun (WGS) entry which is preliminary data.</text>
</comment>
<proteinExistence type="predicted"/>
<evidence type="ECO:0000313" key="2">
    <source>
        <dbReference type="Proteomes" id="UP000051181"/>
    </source>
</evidence>
<name>A0A0R1FAH5_9LACO</name>
<accession>A0A0R1FAH5</accession>
<dbReference type="EMBL" id="AZCN01000009">
    <property type="protein sequence ID" value="KRK18728.1"/>
    <property type="molecule type" value="Genomic_DNA"/>
</dbReference>